<name>A0A9P8MZH4_9HYPO</name>
<organism evidence="2 3">
    <name type="scientific">Hirsutella rhossiliensis</name>
    <dbReference type="NCBI Taxonomy" id="111463"/>
    <lineage>
        <taxon>Eukaryota</taxon>
        <taxon>Fungi</taxon>
        <taxon>Dikarya</taxon>
        <taxon>Ascomycota</taxon>
        <taxon>Pezizomycotina</taxon>
        <taxon>Sordariomycetes</taxon>
        <taxon>Hypocreomycetidae</taxon>
        <taxon>Hypocreales</taxon>
        <taxon>Ophiocordycipitaceae</taxon>
        <taxon>Hirsutella</taxon>
    </lineage>
</organism>
<dbReference type="EMBL" id="JAIZPD010000004">
    <property type="protein sequence ID" value="KAH0964089.1"/>
    <property type="molecule type" value="Genomic_DNA"/>
</dbReference>
<feature type="compositionally biased region" description="Polar residues" evidence="1">
    <location>
        <begin position="75"/>
        <end position="84"/>
    </location>
</feature>
<dbReference type="RefSeq" id="XP_044721602.1">
    <property type="nucleotide sequence ID" value="XM_044862988.1"/>
</dbReference>
<proteinExistence type="predicted"/>
<accession>A0A9P8MZH4</accession>
<gene>
    <name evidence="2" type="ORF">HRG_04517</name>
</gene>
<evidence type="ECO:0000313" key="3">
    <source>
        <dbReference type="Proteomes" id="UP000824596"/>
    </source>
</evidence>
<keyword evidence="3" id="KW-1185">Reference proteome</keyword>
<feature type="region of interest" description="Disordered" evidence="1">
    <location>
        <begin position="173"/>
        <end position="229"/>
    </location>
</feature>
<feature type="compositionally biased region" description="Pro residues" evidence="1">
    <location>
        <begin position="36"/>
        <end position="53"/>
    </location>
</feature>
<protein>
    <submittedName>
        <fullName evidence="2">Uncharacterized protein</fullName>
    </submittedName>
</protein>
<dbReference type="OrthoDB" id="5380416at2759"/>
<evidence type="ECO:0000256" key="1">
    <source>
        <dbReference type="SAM" id="MobiDB-lite"/>
    </source>
</evidence>
<dbReference type="GeneID" id="68353646"/>
<dbReference type="Proteomes" id="UP000824596">
    <property type="component" value="Unassembled WGS sequence"/>
</dbReference>
<sequence length="229" mass="24355">MPSRLSNGTSTAMNPSRFELPALDLNFGRITDGTNIPPPPSPVQKVPTPPQTPPADKKEAVDAANGQDDDEAISTPPNGNTAASKRSVDDDVPLSPAGSGRQGSLRRLFSRNMLSATYTDARVTSIGGASVNGGRPDSRGATSVADDKWSKRSSGWFRRLRGADSKRSSFYFEDPAPVAAPPKKSFEPPQRPYEPSQKPAGPPPPMIPELADLESDEGSLGSDLFKNIK</sequence>
<feature type="region of interest" description="Disordered" evidence="1">
    <location>
        <begin position="23"/>
        <end position="151"/>
    </location>
</feature>
<comment type="caution">
    <text evidence="2">The sequence shown here is derived from an EMBL/GenBank/DDBJ whole genome shotgun (WGS) entry which is preliminary data.</text>
</comment>
<dbReference type="AlphaFoldDB" id="A0A9P8MZH4"/>
<evidence type="ECO:0000313" key="2">
    <source>
        <dbReference type="EMBL" id="KAH0964089.1"/>
    </source>
</evidence>
<reference evidence="2" key="1">
    <citation type="submission" date="2021-09" db="EMBL/GenBank/DDBJ databases">
        <title>A high-quality genome of the endoparasitic fungus Hirsutella rhossiliensis with a comparison of Hirsutella genomes reveals transposable elements contributing to genome size variation.</title>
        <authorList>
            <person name="Lin R."/>
            <person name="Jiao Y."/>
            <person name="Sun X."/>
            <person name="Ling J."/>
            <person name="Xie B."/>
            <person name="Cheng X."/>
        </authorList>
    </citation>
    <scope>NUCLEOTIDE SEQUENCE</scope>
    <source>
        <strain evidence="2">HR02</strain>
    </source>
</reference>